<dbReference type="EMBL" id="CP035928">
    <property type="protein sequence ID" value="QEP35133.1"/>
    <property type="molecule type" value="Genomic_DNA"/>
</dbReference>
<dbReference type="InterPro" id="IPR019734">
    <property type="entry name" value="TPR_rpt"/>
</dbReference>
<dbReference type="AlphaFoldDB" id="A0A5C2H8J6"/>
<dbReference type="SUPFAM" id="SSF48452">
    <property type="entry name" value="TPR-like"/>
    <property type="match status" value="1"/>
</dbReference>
<dbReference type="SMART" id="SM00028">
    <property type="entry name" value="TPR"/>
    <property type="match status" value="3"/>
</dbReference>
<protein>
    <submittedName>
        <fullName evidence="1">Uncharacterized protein</fullName>
    </submittedName>
</protein>
<dbReference type="Pfam" id="PF13181">
    <property type="entry name" value="TPR_8"/>
    <property type="match status" value="2"/>
</dbReference>
<name>A0A5C2H8J6_9BACT</name>
<reference evidence="1" key="2">
    <citation type="submission" date="2019-09" db="EMBL/GenBank/DDBJ databases">
        <title>Taxonomic note: a critical rebuttal of the proposed division of the genus Arcobacter into six genera, emended descriptions of Arcobacter anaerophilus and the genus Arcobacter, and an assessment of genus-level boundaries for Epsilonproteobacteria using in silico genomic comparator tools.</title>
        <authorList>
            <person name="On S.L.W."/>
            <person name="Miller W.G."/>
            <person name="Biggs P."/>
            <person name="Cornelius A."/>
            <person name="Vandamme P."/>
        </authorList>
    </citation>
    <scope>NUCLEOTIDE SEQUENCE [LARGE SCALE GENOMIC DNA]</scope>
    <source>
        <strain evidence="1">LMG 26638</strain>
    </source>
</reference>
<dbReference type="PROSITE" id="PS50005">
    <property type="entry name" value="TPR"/>
    <property type="match status" value="1"/>
</dbReference>
<dbReference type="InterPro" id="IPR011990">
    <property type="entry name" value="TPR-like_helical_dom_sf"/>
</dbReference>
<dbReference type="OrthoDB" id="5346105at2"/>
<organism evidence="1 2">
    <name type="scientific">Malaciobacter pacificus</name>
    <dbReference type="NCBI Taxonomy" id="1080223"/>
    <lineage>
        <taxon>Bacteria</taxon>
        <taxon>Pseudomonadati</taxon>
        <taxon>Campylobacterota</taxon>
        <taxon>Epsilonproteobacteria</taxon>
        <taxon>Campylobacterales</taxon>
        <taxon>Arcobacteraceae</taxon>
        <taxon>Malaciobacter</taxon>
    </lineage>
</organism>
<evidence type="ECO:0000313" key="1">
    <source>
        <dbReference type="EMBL" id="QEP35133.1"/>
    </source>
</evidence>
<evidence type="ECO:0000313" key="2">
    <source>
        <dbReference type="Proteomes" id="UP000322726"/>
    </source>
</evidence>
<reference evidence="1" key="1">
    <citation type="submission" date="2019-09" db="EMBL/GenBank/DDBJ databases">
        <title>Complete genome sequencing of four Arcobacter species reveals a diverse suite of mobile elements.</title>
        <authorList>
            <person name="Miller W.G."/>
            <person name="Yee E."/>
            <person name="Bono J.L."/>
        </authorList>
    </citation>
    <scope>NUCLEOTIDE SEQUENCE [LARGE SCALE GENOMIC DNA]</scope>
    <source>
        <strain evidence="1">LMG 26638</strain>
    </source>
</reference>
<keyword evidence="2" id="KW-1185">Reference proteome</keyword>
<dbReference type="RefSeq" id="WP_130234032.1">
    <property type="nucleotide sequence ID" value="NZ_BMEF01000006.1"/>
</dbReference>
<proteinExistence type="predicted"/>
<dbReference type="KEGG" id="apai:APAC_2061"/>
<dbReference type="Gene3D" id="1.25.40.10">
    <property type="entry name" value="Tetratricopeptide repeat domain"/>
    <property type="match status" value="1"/>
</dbReference>
<dbReference type="Proteomes" id="UP000322726">
    <property type="component" value="Chromosome"/>
</dbReference>
<accession>A0A5C2H8J6</accession>
<gene>
    <name evidence="1" type="ORF">APAC_2061</name>
</gene>
<sequence>MKLLYKLLLIFCCNILYANDLIESQPEILFKFDKLKKSQKNLALQVDFNKAVLLLSKGEYKEAIELFKKTEGIMYVPSNLNIGIAYYKLNSIDNAILYLTKIYENENFIKTNSFSYMSASFYLYQITKDNKYLDKIVKISKKYRELSEHSKRMLADTYIILKDYKSALMVLESMDFAMTLKKALIHIKLQDYEKARRFLQKAKDETSNPNTINDILWFETFINLKSNKIKLLKENLDEINKRRILFKTNLELPLEMFFNENKYTSKQYLDLILNFTENRKIDFIYYFAPFIFSDTQEVIYDTVKGLMHKEELGIENLEQMVEYNGKFLSVVKDDPILRVTELRKYLGENSKSYVYYNYALACTHIFDFNTAFTYFQKAYKLNPGNKLFASMVLITAKRINKFIPDKDYIESNINSKNGLYEYFGKELYRLFINQASKNSVQAKDYELTVFFKALDFMEQMNEGKVDINHPLLDEHIKDPLTYLIRLVQRRPGENDFNYYSRLQDTVPLSINNNFLEGPLLITQYYIDLLKSIGLFLKADMKIIGKKSPSYLRTQALRNLHLNKPDETIKTIEYLQKEYKLEDKYNMYLMVAALLKAGRYNDASIQISLIKAVLKDPGADFLTAVQLIQELKLISAKQYLKEPYSDSLIDFRLLGFDEYLESL</sequence>